<dbReference type="InterPro" id="IPR052022">
    <property type="entry name" value="26kDa_periplasmic_antigen"/>
</dbReference>
<dbReference type="Proteomes" id="UP000053199">
    <property type="component" value="Unassembled WGS sequence"/>
</dbReference>
<name>A0A0V8IDH9_9MICC</name>
<proteinExistence type="predicted"/>
<dbReference type="Gene3D" id="3.30.70.2970">
    <property type="entry name" value="Protein of unknown function (DUF541), domain 2"/>
    <property type="match status" value="1"/>
</dbReference>
<evidence type="ECO:0008006" key="4">
    <source>
        <dbReference type="Google" id="ProtNLM"/>
    </source>
</evidence>
<dbReference type="Gene3D" id="3.30.110.170">
    <property type="entry name" value="Protein of unknown function (DUF541), domain 1"/>
    <property type="match status" value="1"/>
</dbReference>
<sequence>MTTGNPNAGRGHGTVSATGTGWAETAPDVAMVTIGVESRGPSVDAAYSSAGAAMAAVTDAFRRQGVAPADLQTAGLGVRAVLAWREGEGQRVVGYVTSGTLVVRLRDMAAVPRTVSAAVTAGGDDVRLNGLAFTVSDPAGVKERARAAAWEDARAAAAQYAELASATLGNVLSVAELPAGQAPIPFAGIQRAAAVEAMPVEPGESRVDASVTVVWELLAD</sequence>
<dbReference type="OrthoDB" id="9808766at2"/>
<evidence type="ECO:0000313" key="2">
    <source>
        <dbReference type="EMBL" id="KSU72838.1"/>
    </source>
</evidence>
<dbReference type="PANTHER" id="PTHR34387">
    <property type="entry name" value="SLR1258 PROTEIN"/>
    <property type="match status" value="1"/>
</dbReference>
<reference evidence="2 3" key="1">
    <citation type="journal article" date="2014" name="Arch. Microbiol.">
        <title>Arthrobacter enclensis sp. nov., isolated from sediment sample.</title>
        <authorList>
            <person name="Dastager S.G."/>
            <person name="Liu Q."/>
            <person name="Tang S.K."/>
            <person name="Krishnamurthi S."/>
            <person name="Lee J.C."/>
            <person name="Li W.J."/>
        </authorList>
    </citation>
    <scope>NUCLEOTIDE SEQUENCE [LARGE SCALE GENOMIC DNA]</scope>
    <source>
        <strain evidence="2 3">NIO-1008</strain>
    </source>
</reference>
<organism evidence="2 3">
    <name type="scientific">Pseudarthrobacter enclensis</name>
    <dbReference type="NCBI Taxonomy" id="993070"/>
    <lineage>
        <taxon>Bacteria</taxon>
        <taxon>Bacillati</taxon>
        <taxon>Actinomycetota</taxon>
        <taxon>Actinomycetes</taxon>
        <taxon>Micrococcales</taxon>
        <taxon>Micrococcaceae</taxon>
        <taxon>Pseudarthrobacter</taxon>
    </lineage>
</organism>
<dbReference type="PANTHER" id="PTHR34387:SF1">
    <property type="entry name" value="PERIPLASMIC IMMUNOGENIC PROTEIN"/>
    <property type="match status" value="1"/>
</dbReference>
<dbReference type="STRING" id="993070.AS031_16265"/>
<protein>
    <recommendedName>
        <fullName evidence="4">SIMPL domain-containing protein</fullName>
    </recommendedName>
</protein>
<dbReference type="InterPro" id="IPR007497">
    <property type="entry name" value="SIMPL/DUF541"/>
</dbReference>
<keyword evidence="3" id="KW-1185">Reference proteome</keyword>
<evidence type="ECO:0000313" key="3">
    <source>
        <dbReference type="Proteomes" id="UP000053199"/>
    </source>
</evidence>
<dbReference type="Pfam" id="PF04402">
    <property type="entry name" value="SIMPL"/>
    <property type="match status" value="1"/>
</dbReference>
<accession>A0A0V8IDH9</accession>
<comment type="caution">
    <text evidence="2">The sequence shown here is derived from an EMBL/GenBank/DDBJ whole genome shotgun (WGS) entry which is preliminary data.</text>
</comment>
<dbReference type="AlphaFoldDB" id="A0A0V8IDH9"/>
<dbReference type="RefSeq" id="WP_058269228.1">
    <property type="nucleotide sequence ID" value="NZ_FMAZ01000007.1"/>
</dbReference>
<gene>
    <name evidence="2" type="ORF">AS031_16265</name>
</gene>
<dbReference type="GO" id="GO:0006974">
    <property type="term" value="P:DNA damage response"/>
    <property type="evidence" value="ECO:0007669"/>
    <property type="project" value="TreeGrafter"/>
</dbReference>
<feature type="region of interest" description="Disordered" evidence="1">
    <location>
        <begin position="1"/>
        <end position="22"/>
    </location>
</feature>
<evidence type="ECO:0000256" key="1">
    <source>
        <dbReference type="SAM" id="MobiDB-lite"/>
    </source>
</evidence>
<dbReference type="EMBL" id="LNQM01000008">
    <property type="protein sequence ID" value="KSU72838.1"/>
    <property type="molecule type" value="Genomic_DNA"/>
</dbReference>